<dbReference type="Proteomes" id="UP000051256">
    <property type="component" value="Unassembled WGS sequence"/>
</dbReference>
<dbReference type="RefSeq" id="WP_156410665.1">
    <property type="nucleotide sequence ID" value="NZ_AYZR01000008.1"/>
</dbReference>
<evidence type="ECO:0000313" key="2">
    <source>
        <dbReference type="EMBL" id="KRM93704.1"/>
    </source>
</evidence>
<comment type="caution">
    <text evidence="2">The sequence shown here is derived from an EMBL/GenBank/DDBJ whole genome shotgun (WGS) entry which is preliminary data.</text>
</comment>
<feature type="transmembrane region" description="Helical" evidence="1">
    <location>
        <begin position="26"/>
        <end position="46"/>
    </location>
</feature>
<reference evidence="2 3" key="1">
    <citation type="journal article" date="2015" name="Genome Announc.">
        <title>Expanding the biotechnology potential of lactobacilli through comparative genomics of 213 strains and associated genera.</title>
        <authorList>
            <person name="Sun Z."/>
            <person name="Harris H.M."/>
            <person name="McCann A."/>
            <person name="Guo C."/>
            <person name="Argimon S."/>
            <person name="Zhang W."/>
            <person name="Yang X."/>
            <person name="Jeffery I.B."/>
            <person name="Cooney J.C."/>
            <person name="Kagawa T.F."/>
            <person name="Liu W."/>
            <person name="Song Y."/>
            <person name="Salvetti E."/>
            <person name="Wrobel A."/>
            <person name="Rasinkangas P."/>
            <person name="Parkhill J."/>
            <person name="Rea M.C."/>
            <person name="O'Sullivan O."/>
            <person name="Ritari J."/>
            <person name="Douillard F.P."/>
            <person name="Paul Ross R."/>
            <person name="Yang R."/>
            <person name="Briner A.E."/>
            <person name="Felis G.E."/>
            <person name="de Vos W.M."/>
            <person name="Barrangou R."/>
            <person name="Klaenhammer T.R."/>
            <person name="Caufield P.W."/>
            <person name="Cui Y."/>
            <person name="Zhang H."/>
            <person name="O'Toole P.W."/>
        </authorList>
    </citation>
    <scope>NUCLEOTIDE SEQUENCE [LARGE SCALE GENOMIC DNA]</scope>
    <source>
        <strain evidence="2 3">DSM 24302</strain>
    </source>
</reference>
<proteinExistence type="predicted"/>
<keyword evidence="1" id="KW-0472">Membrane</keyword>
<accession>A0A0R2CPZ5</accession>
<organism evidence="2 3">
    <name type="scientific">Lentilactobacillus senioris DSM 24302 = JCM 17472</name>
    <dbReference type="NCBI Taxonomy" id="1423802"/>
    <lineage>
        <taxon>Bacteria</taxon>
        <taxon>Bacillati</taxon>
        <taxon>Bacillota</taxon>
        <taxon>Bacilli</taxon>
        <taxon>Lactobacillales</taxon>
        <taxon>Lactobacillaceae</taxon>
        <taxon>Lentilactobacillus</taxon>
    </lineage>
</organism>
<protein>
    <submittedName>
        <fullName evidence="2">Uncharacterized protein</fullName>
    </submittedName>
</protein>
<dbReference type="EMBL" id="AYZR01000008">
    <property type="protein sequence ID" value="KRM93704.1"/>
    <property type="molecule type" value="Genomic_DNA"/>
</dbReference>
<dbReference type="STRING" id="1423802.FC56_GL000421"/>
<gene>
    <name evidence="2" type="ORF">FC56_GL000421</name>
</gene>
<name>A0A0R2CPZ5_9LACO</name>
<keyword evidence="3" id="KW-1185">Reference proteome</keyword>
<keyword evidence="1" id="KW-0812">Transmembrane</keyword>
<sequence>MFLERKNDNRVFPILDDAKPLSQSRLWLIAILTPLIFFIGVIPQVLHIQSKNIYLDA</sequence>
<evidence type="ECO:0000313" key="3">
    <source>
        <dbReference type="Proteomes" id="UP000051256"/>
    </source>
</evidence>
<dbReference type="PATRIC" id="fig|1423802.4.peg.432"/>
<evidence type="ECO:0000256" key="1">
    <source>
        <dbReference type="SAM" id="Phobius"/>
    </source>
</evidence>
<keyword evidence="1" id="KW-1133">Transmembrane helix</keyword>
<dbReference type="AlphaFoldDB" id="A0A0R2CPZ5"/>